<dbReference type="InterPro" id="IPR000073">
    <property type="entry name" value="AB_hydrolase_1"/>
</dbReference>
<evidence type="ECO:0000313" key="4">
    <source>
        <dbReference type="Proteomes" id="UP000032515"/>
    </source>
</evidence>
<dbReference type="PATRIC" id="fig|1076.23.peg.1863"/>
<feature type="domain" description="AB hydrolase-1" evidence="2">
    <location>
        <begin position="22"/>
        <end position="258"/>
    </location>
</feature>
<keyword evidence="1 3" id="KW-0378">Hydrolase</keyword>
<dbReference type="Pfam" id="PF00561">
    <property type="entry name" value="Abhydrolase_1"/>
    <property type="match status" value="1"/>
</dbReference>
<dbReference type="SUPFAM" id="SSF53474">
    <property type="entry name" value="alpha/beta-Hydrolases"/>
    <property type="match status" value="1"/>
</dbReference>
<dbReference type="RefSeq" id="WP_044417633.1">
    <property type="nucleotide sequence ID" value="NZ_JXXE01000666.1"/>
</dbReference>
<reference evidence="3 4" key="1">
    <citation type="submission" date="2014-11" db="EMBL/GenBank/DDBJ databases">
        <title>Genomics and ecophysiology of heterotrophic nitrogen fixing bacteria isolated from estuarine surface water.</title>
        <authorList>
            <person name="Bentzon-Tilia M."/>
            <person name="Severin I."/>
            <person name="Hansen L.H."/>
            <person name="Riemann L."/>
        </authorList>
    </citation>
    <scope>NUCLEOTIDE SEQUENCE [LARGE SCALE GENOMIC DNA]</scope>
    <source>
        <strain evidence="3 4">BAL398</strain>
    </source>
</reference>
<dbReference type="GO" id="GO:0016020">
    <property type="term" value="C:membrane"/>
    <property type="evidence" value="ECO:0007669"/>
    <property type="project" value="TreeGrafter"/>
</dbReference>
<evidence type="ECO:0000313" key="3">
    <source>
        <dbReference type="EMBL" id="KIZ34590.1"/>
    </source>
</evidence>
<dbReference type="AlphaFoldDB" id="A0A0D7E287"/>
<dbReference type="PANTHER" id="PTHR43798:SF31">
    <property type="entry name" value="AB HYDROLASE SUPERFAMILY PROTEIN YCLE"/>
    <property type="match status" value="1"/>
</dbReference>
<accession>A0A0D7E287</accession>
<dbReference type="PANTHER" id="PTHR43798">
    <property type="entry name" value="MONOACYLGLYCEROL LIPASE"/>
    <property type="match status" value="1"/>
</dbReference>
<comment type="caution">
    <text evidence="3">The sequence shown here is derived from an EMBL/GenBank/DDBJ whole genome shotgun (WGS) entry which is preliminary data.</text>
</comment>
<dbReference type="OrthoDB" id="9804723at2"/>
<evidence type="ECO:0000256" key="1">
    <source>
        <dbReference type="ARBA" id="ARBA00022801"/>
    </source>
</evidence>
<dbReference type="GO" id="GO:0016787">
    <property type="term" value="F:hydrolase activity"/>
    <property type="evidence" value="ECO:0007669"/>
    <property type="project" value="UniProtKB-KW"/>
</dbReference>
<dbReference type="Gene3D" id="3.40.50.1820">
    <property type="entry name" value="alpha/beta hydrolase"/>
    <property type="match status" value="1"/>
</dbReference>
<name>A0A0D7E287_RHOPL</name>
<sequence length="287" mass="31704">MPFATTPDHVKLYYEEAGSGTPILFLHEFAADYASWEPQLRYFARAHRCITYSARGYTPSHVPENDSDYSYQHMRDDALALLDHLQIPAAHFVGLSMGAYTSLQVGLHAPSRVLSLTLAGCGSGFEADRVQAFRDKCRADAEEFERGGADEVAKLAGMTPGRIPFLVKDPRGFRDFHDALAQHDATGSARTMRGFQGARPPLSEFEDAIGQLALPTLIIAGDEDDACIESSLYLKTHIAASGLAMFPKTGHVLNLEEPALFNETLERFLTRAEAGRWDARDPRSIRE</sequence>
<dbReference type="InterPro" id="IPR050266">
    <property type="entry name" value="AB_hydrolase_sf"/>
</dbReference>
<dbReference type="Proteomes" id="UP000032515">
    <property type="component" value="Unassembled WGS sequence"/>
</dbReference>
<organism evidence="3 4">
    <name type="scientific">Rhodopseudomonas palustris</name>
    <dbReference type="NCBI Taxonomy" id="1076"/>
    <lineage>
        <taxon>Bacteria</taxon>
        <taxon>Pseudomonadati</taxon>
        <taxon>Pseudomonadota</taxon>
        <taxon>Alphaproteobacteria</taxon>
        <taxon>Hyphomicrobiales</taxon>
        <taxon>Nitrobacteraceae</taxon>
        <taxon>Rhodopseudomonas</taxon>
    </lineage>
</organism>
<dbReference type="InterPro" id="IPR029058">
    <property type="entry name" value="AB_hydrolase_fold"/>
</dbReference>
<protein>
    <submittedName>
        <fullName evidence="3">Alpha/beta hydrolase</fullName>
    </submittedName>
</protein>
<gene>
    <name evidence="3" type="ORF">OO17_26645</name>
</gene>
<proteinExistence type="predicted"/>
<dbReference type="EMBL" id="JXXE01000666">
    <property type="protein sequence ID" value="KIZ34590.1"/>
    <property type="molecule type" value="Genomic_DNA"/>
</dbReference>
<evidence type="ECO:0000259" key="2">
    <source>
        <dbReference type="Pfam" id="PF00561"/>
    </source>
</evidence>